<name>A0A8S9X3C4_APOLU</name>
<reference evidence="5" key="1">
    <citation type="journal article" date="2021" name="Mol. Ecol. Resour.">
        <title>Apolygus lucorum genome provides insights into omnivorousness and mesophyll feeding.</title>
        <authorList>
            <person name="Liu Y."/>
            <person name="Liu H."/>
            <person name="Wang H."/>
            <person name="Huang T."/>
            <person name="Liu B."/>
            <person name="Yang B."/>
            <person name="Yin L."/>
            <person name="Li B."/>
            <person name="Zhang Y."/>
            <person name="Zhang S."/>
            <person name="Jiang F."/>
            <person name="Zhang X."/>
            <person name="Ren Y."/>
            <person name="Wang B."/>
            <person name="Wang S."/>
            <person name="Lu Y."/>
            <person name="Wu K."/>
            <person name="Fan W."/>
            <person name="Wang G."/>
        </authorList>
    </citation>
    <scope>NUCLEOTIDE SEQUENCE</scope>
    <source>
        <strain evidence="5">12Hb</strain>
    </source>
</reference>
<keyword evidence="2" id="KW-1015">Disulfide bond</keyword>
<dbReference type="PANTHER" id="PTHR11769:SF35">
    <property type="entry name" value="HYALURONIDASE"/>
    <property type="match status" value="1"/>
</dbReference>
<dbReference type="InterPro" id="IPR001329">
    <property type="entry name" value="Venom_Hyaluronidase"/>
</dbReference>
<dbReference type="Pfam" id="PF01630">
    <property type="entry name" value="Glyco_hydro_56"/>
    <property type="match status" value="1"/>
</dbReference>
<dbReference type="PRINTS" id="PR00846">
    <property type="entry name" value="GLHYDRLASE56"/>
</dbReference>
<dbReference type="SUPFAM" id="SSF51445">
    <property type="entry name" value="(Trans)glycosidases"/>
    <property type="match status" value="1"/>
</dbReference>
<dbReference type="AlphaFoldDB" id="A0A8S9X3C4"/>
<comment type="caution">
    <text evidence="5">The sequence shown here is derived from an EMBL/GenBank/DDBJ whole genome shotgun (WGS) entry which is preliminary data.</text>
</comment>
<keyword evidence="3" id="KW-0325">Glycoprotein</keyword>
<comment type="similarity">
    <text evidence="1 4">Belongs to the glycosyl hydrolase 56 family.</text>
</comment>
<keyword evidence="6" id="KW-1185">Reference proteome</keyword>
<comment type="catalytic activity">
    <reaction evidence="4">
        <text>Random hydrolysis of (1-&gt;4)-linkages between N-acetyl-beta-D-glucosamine and D-glucuronate residues in hyaluronate.</text>
        <dbReference type="EC" id="3.2.1.35"/>
    </reaction>
</comment>
<evidence type="ECO:0000313" key="5">
    <source>
        <dbReference type="EMBL" id="KAF6203453.1"/>
    </source>
</evidence>
<evidence type="ECO:0000313" key="6">
    <source>
        <dbReference type="Proteomes" id="UP000466442"/>
    </source>
</evidence>
<gene>
    <name evidence="5" type="ORF">GE061_001784</name>
</gene>
<dbReference type="EMBL" id="WIXP02000010">
    <property type="protein sequence ID" value="KAF6203453.1"/>
    <property type="molecule type" value="Genomic_DNA"/>
</dbReference>
<dbReference type="InterPro" id="IPR017853">
    <property type="entry name" value="GH"/>
</dbReference>
<keyword evidence="4" id="KW-0326">Glycosidase</keyword>
<dbReference type="Proteomes" id="UP000466442">
    <property type="component" value="Unassembled WGS sequence"/>
</dbReference>
<protein>
    <recommendedName>
        <fullName evidence="4">Hyaluronidase</fullName>
        <ecNumber evidence="4">3.2.1.35</ecNumber>
    </recommendedName>
</protein>
<dbReference type="Gene3D" id="3.20.20.70">
    <property type="entry name" value="Aldolase class I"/>
    <property type="match status" value="1"/>
</dbReference>
<dbReference type="EC" id="3.2.1.35" evidence="4"/>
<keyword evidence="4" id="KW-0378">Hydrolase</keyword>
<evidence type="ECO:0000256" key="2">
    <source>
        <dbReference type="ARBA" id="ARBA00023157"/>
    </source>
</evidence>
<accession>A0A8S9X3C4</accession>
<evidence type="ECO:0000256" key="1">
    <source>
        <dbReference type="ARBA" id="ARBA00008871"/>
    </source>
</evidence>
<sequence>MQKFWTKDNPLYSSIVFIVCLLSGRPDCNNRNDEVTSSSENSNETLVMPDYDVYWNVPTFQCHKYGLNFSSISTIWGCKQNFQDEFKGEQISIFYDPGEFPALLEAPPAGTVPRNGGVPQEGSLDVHLDHFEKHVESLLPENFNGKFTPTSYIQFVMGRCCRRPVAVLKLEEVGGGQVGDPKGEQTSIGGPQSRQAYALIHLRVTQGMR</sequence>
<dbReference type="GO" id="GO:0004415">
    <property type="term" value="F:hyalurononglucosaminidase activity"/>
    <property type="evidence" value="ECO:0007669"/>
    <property type="project" value="UniProtKB-UniRule"/>
</dbReference>
<proteinExistence type="inferred from homology"/>
<organism evidence="5 6">
    <name type="scientific">Apolygus lucorum</name>
    <name type="common">Small green plant bug</name>
    <name type="synonym">Lygocoris lucorum</name>
    <dbReference type="NCBI Taxonomy" id="248454"/>
    <lineage>
        <taxon>Eukaryota</taxon>
        <taxon>Metazoa</taxon>
        <taxon>Ecdysozoa</taxon>
        <taxon>Arthropoda</taxon>
        <taxon>Hexapoda</taxon>
        <taxon>Insecta</taxon>
        <taxon>Pterygota</taxon>
        <taxon>Neoptera</taxon>
        <taxon>Paraneoptera</taxon>
        <taxon>Hemiptera</taxon>
        <taxon>Heteroptera</taxon>
        <taxon>Panheteroptera</taxon>
        <taxon>Cimicomorpha</taxon>
        <taxon>Miridae</taxon>
        <taxon>Mirini</taxon>
        <taxon>Apolygus</taxon>
    </lineage>
</organism>
<dbReference type="PRINTS" id="PR00847">
    <property type="entry name" value="HYALURONDASE"/>
</dbReference>
<evidence type="ECO:0000256" key="4">
    <source>
        <dbReference type="RuleBase" id="RU610713"/>
    </source>
</evidence>
<dbReference type="PANTHER" id="PTHR11769">
    <property type="entry name" value="HYALURONIDASE"/>
    <property type="match status" value="1"/>
</dbReference>
<dbReference type="GO" id="GO:0006952">
    <property type="term" value="P:defense response"/>
    <property type="evidence" value="ECO:0007669"/>
    <property type="project" value="InterPro"/>
</dbReference>
<dbReference type="GO" id="GO:0005975">
    <property type="term" value="P:carbohydrate metabolic process"/>
    <property type="evidence" value="ECO:0007669"/>
    <property type="project" value="InterPro"/>
</dbReference>
<dbReference type="InterPro" id="IPR013785">
    <property type="entry name" value="Aldolase_TIM"/>
</dbReference>
<dbReference type="OrthoDB" id="5796153at2759"/>
<dbReference type="GO" id="GO:0030214">
    <property type="term" value="P:hyaluronan catabolic process"/>
    <property type="evidence" value="ECO:0007669"/>
    <property type="project" value="TreeGrafter"/>
</dbReference>
<evidence type="ECO:0000256" key="3">
    <source>
        <dbReference type="ARBA" id="ARBA00023180"/>
    </source>
</evidence>
<dbReference type="InterPro" id="IPR018155">
    <property type="entry name" value="Hyaluronidase"/>
</dbReference>